<protein>
    <recommendedName>
        <fullName evidence="8">Intraflagellar transport protein 57 homolog</fullName>
    </recommendedName>
</protein>
<feature type="coiled-coil region" evidence="5">
    <location>
        <begin position="234"/>
        <end position="282"/>
    </location>
</feature>
<evidence type="ECO:0000256" key="3">
    <source>
        <dbReference type="ARBA" id="ARBA00023069"/>
    </source>
</evidence>
<proteinExistence type="inferred from homology"/>
<evidence type="ECO:0000256" key="4">
    <source>
        <dbReference type="ARBA" id="ARBA00023273"/>
    </source>
</evidence>
<comment type="subcellular location">
    <subcellularLocation>
        <location evidence="1">Cell projection</location>
        <location evidence="1">Cilium</location>
    </subcellularLocation>
</comment>
<evidence type="ECO:0000256" key="2">
    <source>
        <dbReference type="ARBA" id="ARBA00009415"/>
    </source>
</evidence>
<comment type="similarity">
    <text evidence="2">Belongs to the IFT57 family.</text>
</comment>
<keyword evidence="7" id="KW-1185">Reference proteome</keyword>
<evidence type="ECO:0000313" key="7">
    <source>
        <dbReference type="Proteomes" id="UP001159427"/>
    </source>
</evidence>
<reference evidence="6 7" key="1">
    <citation type="submission" date="2022-05" db="EMBL/GenBank/DDBJ databases">
        <authorList>
            <consortium name="Genoscope - CEA"/>
            <person name="William W."/>
        </authorList>
    </citation>
    <scope>NUCLEOTIDE SEQUENCE [LARGE SCALE GENOMIC DNA]</scope>
</reference>
<sequence>RHFFALPTNPGEQFFTFTSLAAWLLTCCGRNFEQPQEYDDPNATVSNILDELKKLGASADFPPAKLKTGSGEQVCYVIDKLADEALKAKKFAWQKPSATTVEPVSLEEKSPFVLPDEADEEIEEDDNYLDLAGMKQQSQMNDIADSSKPDSVMESTTDAAEWKLEVERVLPLLKVHIRTDNKDWRTHYEQMQQHSEGIKSSLTETKGHLDKLHHEISRTLEKIGSREKYIDNQLEHLLQEFRSLQDTLAETKERYKQGSGGVTELTKTLAQITEELETVKAQMDERGTNMTDAGPLVRIKQALTRLKQEVTQMDVRIGVVEHSLLLARIRDRSAIREDMHAPVTDATFGDFKAF</sequence>
<keyword evidence="4" id="KW-0966">Cell projection</keyword>
<feature type="non-terminal residue" evidence="6">
    <location>
        <position position="1"/>
    </location>
</feature>
<organism evidence="6 7">
    <name type="scientific">Porites evermanni</name>
    <dbReference type="NCBI Taxonomy" id="104178"/>
    <lineage>
        <taxon>Eukaryota</taxon>
        <taxon>Metazoa</taxon>
        <taxon>Cnidaria</taxon>
        <taxon>Anthozoa</taxon>
        <taxon>Hexacorallia</taxon>
        <taxon>Scleractinia</taxon>
        <taxon>Fungiina</taxon>
        <taxon>Poritidae</taxon>
        <taxon>Porites</taxon>
    </lineage>
</organism>
<comment type="caution">
    <text evidence="6">The sequence shown here is derived from an EMBL/GenBank/DDBJ whole genome shotgun (WGS) entry which is preliminary data.</text>
</comment>
<keyword evidence="5" id="KW-0175">Coiled coil</keyword>
<dbReference type="Proteomes" id="UP001159427">
    <property type="component" value="Unassembled WGS sequence"/>
</dbReference>
<evidence type="ECO:0000313" key="6">
    <source>
        <dbReference type="EMBL" id="CAH3198825.1"/>
    </source>
</evidence>
<evidence type="ECO:0000256" key="5">
    <source>
        <dbReference type="SAM" id="Coils"/>
    </source>
</evidence>
<dbReference type="PANTHER" id="PTHR16011:SF0">
    <property type="entry name" value="INTRAFLAGELLAR TRANSPORT PROTEIN 57 HOMOLOG"/>
    <property type="match status" value="1"/>
</dbReference>
<name>A0ABN8T3J3_9CNID</name>
<accession>A0ABN8T3J3</accession>
<evidence type="ECO:0008006" key="8">
    <source>
        <dbReference type="Google" id="ProtNLM"/>
    </source>
</evidence>
<evidence type="ECO:0000256" key="1">
    <source>
        <dbReference type="ARBA" id="ARBA00004138"/>
    </source>
</evidence>
<dbReference type="Pfam" id="PF10498">
    <property type="entry name" value="IFT57"/>
    <property type="match status" value="1"/>
</dbReference>
<gene>
    <name evidence="6" type="ORF">PEVE_00036936</name>
</gene>
<dbReference type="EMBL" id="CALNXI010005995">
    <property type="protein sequence ID" value="CAH3198825.1"/>
    <property type="molecule type" value="Genomic_DNA"/>
</dbReference>
<dbReference type="PANTHER" id="PTHR16011">
    <property type="entry name" value="IFT57/HIPPI"/>
    <property type="match status" value="1"/>
</dbReference>
<dbReference type="Gene3D" id="1.10.287.950">
    <property type="entry name" value="Methyl-accepting chemotaxis protein"/>
    <property type="match status" value="1"/>
</dbReference>
<keyword evidence="3" id="KW-0969">Cilium</keyword>
<dbReference type="InterPro" id="IPR019530">
    <property type="entry name" value="Intra-flagellar_transport_57"/>
</dbReference>